<protein>
    <submittedName>
        <fullName evidence="1">Uncharacterized protein</fullName>
    </submittedName>
</protein>
<organism evidence="1">
    <name type="scientific">Siphoviridae sp. ctngK14</name>
    <dbReference type="NCBI Taxonomy" id="2827940"/>
    <lineage>
        <taxon>Viruses</taxon>
        <taxon>Duplodnaviria</taxon>
        <taxon>Heunggongvirae</taxon>
        <taxon>Uroviricota</taxon>
        <taxon>Caudoviricetes</taxon>
    </lineage>
</organism>
<name>A0A8S5TBP9_9CAUD</name>
<accession>A0A8S5TBP9</accession>
<sequence>MSCSIILYLGTKSNNSDDERRKECAILMFDVQRREMAFGFGRWQMRLVLRMHSYRASFGRNFRTMRKKKSLKSFGIFLLKCKGLTALYV</sequence>
<proteinExistence type="predicted"/>
<evidence type="ECO:0000313" key="1">
    <source>
        <dbReference type="EMBL" id="DAF60705.1"/>
    </source>
</evidence>
<reference evidence="1" key="1">
    <citation type="journal article" date="2021" name="Proc. Natl. Acad. Sci. U.S.A.">
        <title>A Catalog of Tens of Thousands of Viruses from Human Metagenomes Reveals Hidden Associations with Chronic Diseases.</title>
        <authorList>
            <person name="Tisza M.J."/>
            <person name="Buck C.B."/>
        </authorList>
    </citation>
    <scope>NUCLEOTIDE SEQUENCE</scope>
    <source>
        <strain evidence="1">CtngK14</strain>
    </source>
</reference>
<dbReference type="EMBL" id="BK032793">
    <property type="protein sequence ID" value="DAF60705.1"/>
    <property type="molecule type" value="Genomic_DNA"/>
</dbReference>